<keyword evidence="3" id="KW-1185">Reference proteome</keyword>
<organism evidence="2 3">
    <name type="scientific">Aphis glycines</name>
    <name type="common">Soybean aphid</name>
    <dbReference type="NCBI Taxonomy" id="307491"/>
    <lineage>
        <taxon>Eukaryota</taxon>
        <taxon>Metazoa</taxon>
        <taxon>Ecdysozoa</taxon>
        <taxon>Arthropoda</taxon>
        <taxon>Hexapoda</taxon>
        <taxon>Insecta</taxon>
        <taxon>Pterygota</taxon>
        <taxon>Neoptera</taxon>
        <taxon>Paraneoptera</taxon>
        <taxon>Hemiptera</taxon>
        <taxon>Sternorrhyncha</taxon>
        <taxon>Aphidomorpha</taxon>
        <taxon>Aphidoidea</taxon>
        <taxon>Aphididae</taxon>
        <taxon>Aphidini</taxon>
        <taxon>Aphis</taxon>
        <taxon>Aphis</taxon>
    </lineage>
</organism>
<proteinExistence type="predicted"/>
<comment type="caution">
    <text evidence="2">The sequence shown here is derived from an EMBL/GenBank/DDBJ whole genome shotgun (WGS) entry which is preliminary data.</text>
</comment>
<name>A0A6G0U5E5_APHGL</name>
<feature type="transmembrane region" description="Helical" evidence="1">
    <location>
        <begin position="166"/>
        <end position="185"/>
    </location>
</feature>
<accession>A0A6G0U5E5</accession>
<evidence type="ECO:0000256" key="1">
    <source>
        <dbReference type="SAM" id="Phobius"/>
    </source>
</evidence>
<feature type="transmembrane region" description="Helical" evidence="1">
    <location>
        <begin position="206"/>
        <end position="228"/>
    </location>
</feature>
<evidence type="ECO:0000313" key="3">
    <source>
        <dbReference type="Proteomes" id="UP000475862"/>
    </source>
</evidence>
<keyword evidence="1" id="KW-0472">Membrane</keyword>
<dbReference type="AlphaFoldDB" id="A0A6G0U5E5"/>
<feature type="transmembrane region" description="Helical" evidence="1">
    <location>
        <begin position="234"/>
        <end position="252"/>
    </location>
</feature>
<protein>
    <submittedName>
        <fullName evidence="2">Uncharacterized protein</fullName>
    </submittedName>
</protein>
<keyword evidence="1" id="KW-0812">Transmembrane</keyword>
<gene>
    <name evidence="2" type="ORF">AGLY_001342</name>
</gene>
<evidence type="ECO:0000313" key="2">
    <source>
        <dbReference type="EMBL" id="KAE9544163.1"/>
    </source>
</evidence>
<dbReference type="Proteomes" id="UP000475862">
    <property type="component" value="Unassembled WGS sequence"/>
</dbReference>
<dbReference type="EMBL" id="VYZN01000002">
    <property type="protein sequence ID" value="KAE9544163.1"/>
    <property type="molecule type" value="Genomic_DNA"/>
</dbReference>
<keyword evidence="1" id="KW-1133">Transmembrane helix</keyword>
<reference evidence="2 3" key="1">
    <citation type="submission" date="2019-08" db="EMBL/GenBank/DDBJ databases">
        <title>The genome of the soybean aphid Biotype 1, its phylome, world population structure and adaptation to the North American continent.</title>
        <authorList>
            <person name="Giordano R."/>
            <person name="Donthu R.K."/>
            <person name="Hernandez A.G."/>
            <person name="Wright C.L."/>
            <person name="Zimin A.V."/>
        </authorList>
    </citation>
    <scope>NUCLEOTIDE SEQUENCE [LARGE SCALE GENOMIC DNA]</scope>
    <source>
        <tissue evidence="2">Whole aphids</tissue>
    </source>
</reference>
<feature type="transmembrane region" description="Helical" evidence="1">
    <location>
        <begin position="136"/>
        <end position="160"/>
    </location>
</feature>
<sequence length="280" mass="32327">MDTSTIVLSDERWSSKNATFEFSMKNETDLVLEKHFLILSKKIMNLIFKFEPYKCTYPDYKTISIVIIGSTLRLNVYIINIRYLCNSMFCTTESVEPRIVTPWYIYVIVNDVRQLQHRVSRKILIIILVKAKYKMYIISALFFIALRCSSIAFLLAASYFEFTTTGFFAFVFTLIVLIGFSLFWSSSSGQPLLLTSIIARISLTNLIKYLPPLISTSLPLVIFEGFIFGDVIEHFVIIFWSSMLQLTVRTLIGLQSLERLSRFLLSYCVKDDSVFGLDIM</sequence>